<evidence type="ECO:0000256" key="1">
    <source>
        <dbReference type="ARBA" id="ARBA00022670"/>
    </source>
</evidence>
<dbReference type="AlphaFoldDB" id="A0A151TPR6"/>
<evidence type="ECO:0000256" key="3">
    <source>
        <dbReference type="SAM" id="SignalP"/>
    </source>
</evidence>
<dbReference type="EMBL" id="CM003606">
    <property type="protein sequence ID" value="KYP69052.1"/>
    <property type="molecule type" value="Genomic_DNA"/>
</dbReference>
<dbReference type="Gramene" id="C.cajan_22050.t">
    <property type="protein sequence ID" value="C.cajan_22050.t"/>
    <property type="gene ID" value="C.cajan_22050"/>
</dbReference>
<feature type="domain" description="Peptidase A1" evidence="4">
    <location>
        <begin position="76"/>
        <end position="231"/>
    </location>
</feature>
<dbReference type="Gene3D" id="2.40.70.10">
    <property type="entry name" value="Acid Proteases"/>
    <property type="match status" value="2"/>
</dbReference>
<dbReference type="PROSITE" id="PS00141">
    <property type="entry name" value="ASP_PROTEASE"/>
    <property type="match status" value="2"/>
</dbReference>
<name>A0A151TPR6_CAJCA</name>
<gene>
    <name evidence="5" type="ORF">KK1_022702</name>
</gene>
<keyword evidence="3" id="KW-0732">Signal</keyword>
<dbReference type="InterPro" id="IPR001969">
    <property type="entry name" value="Aspartic_peptidase_AS"/>
</dbReference>
<organism evidence="5 6">
    <name type="scientific">Cajanus cajan</name>
    <name type="common">Pigeon pea</name>
    <name type="synonym">Cajanus indicus</name>
    <dbReference type="NCBI Taxonomy" id="3821"/>
    <lineage>
        <taxon>Eukaryota</taxon>
        <taxon>Viridiplantae</taxon>
        <taxon>Streptophyta</taxon>
        <taxon>Embryophyta</taxon>
        <taxon>Tracheophyta</taxon>
        <taxon>Spermatophyta</taxon>
        <taxon>Magnoliopsida</taxon>
        <taxon>eudicotyledons</taxon>
        <taxon>Gunneridae</taxon>
        <taxon>Pentapetalae</taxon>
        <taxon>rosids</taxon>
        <taxon>fabids</taxon>
        <taxon>Fabales</taxon>
        <taxon>Fabaceae</taxon>
        <taxon>Papilionoideae</taxon>
        <taxon>50 kb inversion clade</taxon>
        <taxon>NPAAA clade</taxon>
        <taxon>indigoferoid/millettioid clade</taxon>
        <taxon>Phaseoleae</taxon>
        <taxon>Cajanus</taxon>
    </lineage>
</organism>
<keyword evidence="6" id="KW-1185">Reference proteome</keyword>
<feature type="signal peptide" evidence="3">
    <location>
        <begin position="1"/>
        <end position="21"/>
    </location>
</feature>
<dbReference type="InterPro" id="IPR033121">
    <property type="entry name" value="PEPTIDASE_A1"/>
</dbReference>
<proteinExistence type="predicted"/>
<accession>A0A151TPR6</accession>
<dbReference type="Pfam" id="PF14541">
    <property type="entry name" value="TAXi_C"/>
    <property type="match status" value="1"/>
</dbReference>
<dbReference type="GO" id="GO:0006508">
    <property type="term" value="P:proteolysis"/>
    <property type="evidence" value="ECO:0007669"/>
    <property type="project" value="UniProtKB-KW"/>
</dbReference>
<dbReference type="GO" id="GO:0004190">
    <property type="term" value="F:aspartic-type endopeptidase activity"/>
    <property type="evidence" value="ECO:0007669"/>
    <property type="project" value="InterPro"/>
</dbReference>
<dbReference type="InterPro" id="IPR032799">
    <property type="entry name" value="TAXi_C"/>
</dbReference>
<dbReference type="GO" id="GO:0005576">
    <property type="term" value="C:extracellular region"/>
    <property type="evidence" value="ECO:0007669"/>
    <property type="project" value="TreeGrafter"/>
</dbReference>
<dbReference type="PROSITE" id="PS51767">
    <property type="entry name" value="PEPTIDASE_A1"/>
    <property type="match status" value="1"/>
</dbReference>
<dbReference type="PANTHER" id="PTHR47967:SF66">
    <property type="entry name" value="ASPARTIC PROTEINASE CDR1-RELATED"/>
    <property type="match status" value="1"/>
</dbReference>
<dbReference type="InterPro" id="IPR051708">
    <property type="entry name" value="Plant_Aspart_Prot_A1"/>
</dbReference>
<evidence type="ECO:0000313" key="5">
    <source>
        <dbReference type="EMBL" id="KYP69052.1"/>
    </source>
</evidence>
<feature type="chain" id="PRO_5007589242" evidence="3">
    <location>
        <begin position="22"/>
        <end position="231"/>
    </location>
</feature>
<reference evidence="5 6" key="1">
    <citation type="journal article" date="2012" name="Nat. Biotechnol.">
        <title>Draft genome sequence of pigeonpea (Cajanus cajan), an orphan legume crop of resource-poor farmers.</title>
        <authorList>
            <person name="Varshney R.K."/>
            <person name="Chen W."/>
            <person name="Li Y."/>
            <person name="Bharti A.K."/>
            <person name="Saxena R.K."/>
            <person name="Schlueter J.A."/>
            <person name="Donoghue M.T."/>
            <person name="Azam S."/>
            <person name="Fan G."/>
            <person name="Whaley A.M."/>
            <person name="Farmer A.D."/>
            <person name="Sheridan J."/>
            <person name="Iwata A."/>
            <person name="Tuteja R."/>
            <person name="Penmetsa R.V."/>
            <person name="Wu W."/>
            <person name="Upadhyaya H.D."/>
            <person name="Yang S.P."/>
            <person name="Shah T."/>
            <person name="Saxena K.B."/>
            <person name="Michael T."/>
            <person name="McCombie W.R."/>
            <person name="Yang B."/>
            <person name="Zhang G."/>
            <person name="Yang H."/>
            <person name="Wang J."/>
            <person name="Spillane C."/>
            <person name="Cook D.R."/>
            <person name="May G.D."/>
            <person name="Xu X."/>
            <person name="Jackson S.A."/>
        </authorList>
    </citation>
    <scope>NUCLEOTIDE SEQUENCE [LARGE SCALE GENOMIC DNA]</scope>
    <source>
        <strain evidence="6">cv. Asha</strain>
    </source>
</reference>
<dbReference type="PANTHER" id="PTHR47967">
    <property type="entry name" value="OS07G0603500 PROTEIN-RELATED"/>
    <property type="match status" value="1"/>
</dbReference>
<evidence type="ECO:0000259" key="4">
    <source>
        <dbReference type="PROSITE" id="PS51767"/>
    </source>
</evidence>
<keyword evidence="1" id="KW-0645">Protease</keyword>
<dbReference type="STRING" id="3821.A0A151TPR6"/>
<evidence type="ECO:0000256" key="2">
    <source>
        <dbReference type="ARBA" id="ARBA00022801"/>
    </source>
</evidence>
<dbReference type="SUPFAM" id="SSF50630">
    <property type="entry name" value="Acid proteases"/>
    <property type="match status" value="2"/>
</dbReference>
<sequence>MSHSSTLIVVLCLYNLSFSKAFNDGFSLEIIHRDSTRSPFYRPTETQFQRVANAVRRSVKRTNMPYAIITPDLGEYLVSYSVGTPPFKIFGIVDTGSDIIWLQCQPCKACYKQTAPLEVLHVDLDGEGNIIIDSGTTLTFLPPDVYSKFESAVAQVVKLKRVQDPTQLFSLCYKATLDNLNAPMITAHFRGADVGLNSINTFTQVAMLGFPINSIRCCLWELGSAKLLDWL</sequence>
<dbReference type="Proteomes" id="UP000075243">
    <property type="component" value="Chromosome 4"/>
</dbReference>
<protein>
    <submittedName>
        <fullName evidence="5">Aspartic proteinase nepenthesin-1</fullName>
    </submittedName>
</protein>
<dbReference type="InterPro" id="IPR021109">
    <property type="entry name" value="Peptidase_aspartic_dom_sf"/>
</dbReference>
<evidence type="ECO:0000313" key="6">
    <source>
        <dbReference type="Proteomes" id="UP000075243"/>
    </source>
</evidence>
<keyword evidence="2" id="KW-0378">Hydrolase</keyword>